<dbReference type="Pfam" id="PF00370">
    <property type="entry name" value="FGGY_N"/>
    <property type="match status" value="1"/>
</dbReference>
<keyword evidence="7" id="KW-0684">Rhamnose metabolism</keyword>
<proteinExistence type="inferred from homology"/>
<evidence type="ECO:0000256" key="6">
    <source>
        <dbReference type="ARBA" id="ARBA00022840"/>
    </source>
</evidence>
<dbReference type="PANTHER" id="PTHR43095:SF5">
    <property type="entry name" value="XYLULOSE KINASE"/>
    <property type="match status" value="1"/>
</dbReference>
<dbReference type="EMBL" id="SWMS01000025">
    <property type="protein sequence ID" value="TKG62901.1"/>
    <property type="molecule type" value="Genomic_DNA"/>
</dbReference>
<evidence type="ECO:0000259" key="10">
    <source>
        <dbReference type="Pfam" id="PF02782"/>
    </source>
</evidence>
<comment type="caution">
    <text evidence="11">The sequence shown here is derived from an EMBL/GenBank/DDBJ whole genome shotgun (WGS) entry which is preliminary data.</text>
</comment>
<keyword evidence="5" id="KW-0418">Kinase</keyword>
<dbReference type="InterPro" id="IPR018484">
    <property type="entry name" value="FGGY_N"/>
</dbReference>
<evidence type="ECO:0000256" key="8">
    <source>
        <dbReference type="SAM" id="MobiDB-lite"/>
    </source>
</evidence>
<dbReference type="SUPFAM" id="SSF53067">
    <property type="entry name" value="Actin-like ATPase domain"/>
    <property type="match status" value="2"/>
</dbReference>
<keyword evidence="6" id="KW-0067">ATP-binding</keyword>
<feature type="region of interest" description="Disordered" evidence="8">
    <location>
        <begin position="1"/>
        <end position="38"/>
    </location>
</feature>
<dbReference type="InterPro" id="IPR050406">
    <property type="entry name" value="FGGY_Carb_Kinase"/>
</dbReference>
<dbReference type="InterPro" id="IPR043129">
    <property type="entry name" value="ATPase_NBD"/>
</dbReference>
<sequence length="507" mass="54349">MDRRVVRQRRRPPLGARCRAPGRRAARRGEPAGRSAGRGRPVTAFVAVDLGATSGRVMLGQVIEGTIDLTELRRFRTGPRERPGGGLRWDVEEMYAEIVAGLREAEGAEPVSIGIDSWAVDYGLLDADGRLDGDVRCYRDPRTDGMAARLRERVDDETLYRITGLQYLPFNTIYQLLAEPEERLAGKTMLLLPDLIGYRLTGEFGAEVTNASTTALLDATTRQWSTELADKVGLPAGLLPPLRQPGEPIGTAPGGVPVVAVASHDTASAVAAVPALGDRFGYVSCGTWSLAGLELPAPVLTDEARRANFTNEAGIDGTVRFLRNTMGLWLLTESLRVWRERGHDIRLDDVLKAAMREPAFRSIVDADHPVFLTPGDVPARIATLCRESGQPVPETPPAVVRTILESLALAHADSLRTAARLADRELDVVHLVGGGALNEPLCQLTADACGLPVLAGPVEASALGNVFVQARAAGVLADVPSSAPLARYEPRGEQAAWRTAAERAGLG</sequence>
<keyword evidence="12" id="KW-1185">Reference proteome</keyword>
<name>A0ABY2RW45_9PSEU</name>
<comment type="similarity">
    <text evidence="1">Belongs to the FGGY kinase family.</text>
</comment>
<reference evidence="11 12" key="1">
    <citation type="journal article" date="2015" name="Antonie Van Leeuwenhoek">
        <title>Prauserella endophytica sp. nov., an endophytic actinobacterium isolated from Tamarix taklamakanensis.</title>
        <authorList>
            <person name="Liu J.M."/>
            <person name="Habden X."/>
            <person name="Guo L."/>
            <person name="Tuo L."/>
            <person name="Jiang Z.K."/>
            <person name="Liu S.W."/>
            <person name="Liu X.F."/>
            <person name="Chen L."/>
            <person name="Li R.F."/>
            <person name="Zhang Y.Q."/>
            <person name="Sun C.H."/>
        </authorList>
    </citation>
    <scope>NUCLEOTIDE SEQUENCE [LARGE SCALE GENOMIC DNA]</scope>
    <source>
        <strain evidence="11 12">CGMCC 4.7182</strain>
    </source>
</reference>
<evidence type="ECO:0000256" key="2">
    <source>
        <dbReference type="ARBA" id="ARBA00022629"/>
    </source>
</evidence>
<dbReference type="Gene3D" id="3.30.420.40">
    <property type="match status" value="2"/>
</dbReference>
<keyword evidence="4" id="KW-0547">Nucleotide-binding</keyword>
<evidence type="ECO:0000313" key="12">
    <source>
        <dbReference type="Proteomes" id="UP000309992"/>
    </source>
</evidence>
<evidence type="ECO:0000256" key="4">
    <source>
        <dbReference type="ARBA" id="ARBA00022741"/>
    </source>
</evidence>
<keyword evidence="3" id="KW-0808">Transferase</keyword>
<evidence type="ECO:0000256" key="7">
    <source>
        <dbReference type="ARBA" id="ARBA00023308"/>
    </source>
</evidence>
<gene>
    <name evidence="11" type="ORF">FCN18_31360</name>
</gene>
<evidence type="ECO:0000259" key="9">
    <source>
        <dbReference type="Pfam" id="PF00370"/>
    </source>
</evidence>
<dbReference type="Proteomes" id="UP000309992">
    <property type="component" value="Unassembled WGS sequence"/>
</dbReference>
<dbReference type="PANTHER" id="PTHR43095">
    <property type="entry name" value="SUGAR KINASE"/>
    <property type="match status" value="1"/>
</dbReference>
<feature type="domain" description="Carbohydrate kinase FGGY N-terminal" evidence="9">
    <location>
        <begin position="46"/>
        <end position="251"/>
    </location>
</feature>
<organism evidence="11 12">
    <name type="scientific">Prauserella endophytica</name>
    <dbReference type="NCBI Taxonomy" id="1592324"/>
    <lineage>
        <taxon>Bacteria</taxon>
        <taxon>Bacillati</taxon>
        <taxon>Actinomycetota</taxon>
        <taxon>Actinomycetes</taxon>
        <taxon>Pseudonocardiales</taxon>
        <taxon>Pseudonocardiaceae</taxon>
        <taxon>Prauserella</taxon>
        <taxon>Prauserella coralliicola group</taxon>
    </lineage>
</organism>
<feature type="compositionally biased region" description="Basic residues" evidence="8">
    <location>
        <begin position="1"/>
        <end position="12"/>
    </location>
</feature>
<feature type="domain" description="Carbohydrate kinase FGGY C-terminal" evidence="10">
    <location>
        <begin position="282"/>
        <end position="473"/>
    </location>
</feature>
<keyword evidence="2" id="KW-0859">Xylose metabolism</keyword>
<dbReference type="InterPro" id="IPR018485">
    <property type="entry name" value="FGGY_C"/>
</dbReference>
<dbReference type="InterPro" id="IPR013449">
    <property type="entry name" value="Rhamnulokinase"/>
</dbReference>
<evidence type="ECO:0000313" key="11">
    <source>
        <dbReference type="EMBL" id="TKG62901.1"/>
    </source>
</evidence>
<accession>A0ABY2RW45</accession>
<keyword evidence="2" id="KW-0119">Carbohydrate metabolism</keyword>
<evidence type="ECO:0000256" key="1">
    <source>
        <dbReference type="ARBA" id="ARBA00009156"/>
    </source>
</evidence>
<dbReference type="Pfam" id="PF02782">
    <property type="entry name" value="FGGY_C"/>
    <property type="match status" value="1"/>
</dbReference>
<evidence type="ECO:0000256" key="5">
    <source>
        <dbReference type="ARBA" id="ARBA00022777"/>
    </source>
</evidence>
<protein>
    <submittedName>
        <fullName evidence="11">Rhamnulokinase</fullName>
    </submittedName>
</protein>
<dbReference type="CDD" id="cd07771">
    <property type="entry name" value="ASKHA_NBD_FGGY_RhaB-like"/>
    <property type="match status" value="1"/>
</dbReference>
<evidence type="ECO:0000256" key="3">
    <source>
        <dbReference type="ARBA" id="ARBA00022679"/>
    </source>
</evidence>